<dbReference type="SMART" id="SM00072">
    <property type="entry name" value="GuKc"/>
    <property type="match status" value="1"/>
</dbReference>
<dbReference type="SUPFAM" id="SSF52540">
    <property type="entry name" value="P-loop containing nucleoside triphosphate hydrolases"/>
    <property type="match status" value="1"/>
</dbReference>
<protein>
    <recommendedName>
        <fullName evidence="6">Ribose 1,5-bisphosphate phosphokinase PhnN</fullName>
        <ecNumber evidence="6">2.7.4.23</ecNumber>
    </recommendedName>
    <alternativeName>
        <fullName evidence="6">Ribose 1,5-bisphosphokinase</fullName>
    </alternativeName>
</protein>
<evidence type="ECO:0000256" key="5">
    <source>
        <dbReference type="ARBA" id="ARBA00022840"/>
    </source>
</evidence>
<keyword evidence="9" id="KW-1185">Reference proteome</keyword>
<evidence type="ECO:0000256" key="6">
    <source>
        <dbReference type="HAMAP-Rule" id="MF_00836"/>
    </source>
</evidence>
<keyword evidence="8" id="KW-0418">Kinase</keyword>
<evidence type="ECO:0000313" key="8">
    <source>
        <dbReference type="EMBL" id="ATA18321.1"/>
    </source>
</evidence>
<comment type="similarity">
    <text evidence="6">Belongs to the ribose 1,5-bisphosphokinase family.</text>
</comment>
<dbReference type="KEGG" id="gqu:AWC35_02560"/>
<evidence type="ECO:0000259" key="7">
    <source>
        <dbReference type="SMART" id="SM00072"/>
    </source>
</evidence>
<reference evidence="8 9" key="1">
    <citation type="submission" date="2016-01" db="EMBL/GenBank/DDBJ databases">
        <authorList>
            <person name="Oliw E.H."/>
        </authorList>
    </citation>
    <scope>NUCLEOTIDE SEQUENCE [LARGE SCALE GENOMIC DNA]</scope>
    <source>
        <strain evidence="8 9">FRB97</strain>
    </source>
</reference>
<gene>
    <name evidence="6" type="primary">phnN</name>
    <name evidence="8" type="ORF">AWC35_02560</name>
</gene>
<dbReference type="GO" id="GO:0033863">
    <property type="term" value="F:ribose 1,5-bisphosphate phosphokinase activity"/>
    <property type="evidence" value="ECO:0007669"/>
    <property type="project" value="UniProtKB-UniRule"/>
</dbReference>
<name>A0A250AWS6_9GAMM</name>
<proteinExistence type="inferred from homology"/>
<keyword evidence="3 6" id="KW-0808">Transferase</keyword>
<keyword evidence="4 6" id="KW-0547">Nucleotide-binding</keyword>
<dbReference type="GO" id="GO:0006015">
    <property type="term" value="P:5-phosphoribose 1-diphosphate biosynthetic process"/>
    <property type="evidence" value="ECO:0007669"/>
    <property type="project" value="UniProtKB-UniRule"/>
</dbReference>
<dbReference type="EC" id="2.7.4.23" evidence="6"/>
<evidence type="ECO:0000256" key="3">
    <source>
        <dbReference type="ARBA" id="ARBA00022679"/>
    </source>
</evidence>
<dbReference type="RefSeq" id="WP_095844917.1">
    <property type="nucleotide sequence ID" value="NZ_CP014136.1"/>
</dbReference>
<dbReference type="GO" id="GO:0019634">
    <property type="term" value="P:organic phosphonate metabolic process"/>
    <property type="evidence" value="ECO:0007669"/>
    <property type="project" value="UniProtKB-UniRule"/>
</dbReference>
<dbReference type="InterPro" id="IPR012699">
    <property type="entry name" value="PhnN"/>
</dbReference>
<evidence type="ECO:0000313" key="9">
    <source>
        <dbReference type="Proteomes" id="UP000217182"/>
    </source>
</evidence>
<dbReference type="InterPro" id="IPR027417">
    <property type="entry name" value="P-loop_NTPase"/>
</dbReference>
<dbReference type="HAMAP" id="MF_00836">
    <property type="entry name" value="PhnN"/>
    <property type="match status" value="1"/>
</dbReference>
<dbReference type="EMBL" id="CP014136">
    <property type="protein sequence ID" value="ATA18321.1"/>
    <property type="molecule type" value="Genomic_DNA"/>
</dbReference>
<dbReference type="InterPro" id="IPR008145">
    <property type="entry name" value="GK/Ca_channel_bsu"/>
</dbReference>
<dbReference type="Proteomes" id="UP000217182">
    <property type="component" value="Chromosome"/>
</dbReference>
<dbReference type="AlphaFoldDB" id="A0A250AWS6"/>
<evidence type="ECO:0000256" key="4">
    <source>
        <dbReference type="ARBA" id="ARBA00022741"/>
    </source>
</evidence>
<comment type="function">
    <text evidence="6">Catalyzes the phosphorylation of ribose 1,5-bisphosphate to 5-phospho-D-ribosyl alpha-1-diphosphate (PRPP).</text>
</comment>
<comment type="caution">
    <text evidence="6">Lacks conserved residue(s) required for the propagation of feature annotation.</text>
</comment>
<organism evidence="8 9">
    <name type="scientific">Gibbsiella quercinecans</name>
    <dbReference type="NCBI Taxonomy" id="929813"/>
    <lineage>
        <taxon>Bacteria</taxon>
        <taxon>Pseudomonadati</taxon>
        <taxon>Pseudomonadota</taxon>
        <taxon>Gammaproteobacteria</taxon>
        <taxon>Enterobacterales</taxon>
        <taxon>Yersiniaceae</taxon>
        <taxon>Gibbsiella</taxon>
    </lineage>
</organism>
<accession>A0A250AWS6</accession>
<dbReference type="Gene3D" id="3.40.50.300">
    <property type="entry name" value="P-loop containing nucleotide triphosphate hydrolases"/>
    <property type="match status" value="1"/>
</dbReference>
<dbReference type="NCBIfam" id="TIGR02322">
    <property type="entry name" value="phosphon_PhnN"/>
    <property type="match status" value="1"/>
</dbReference>
<comment type="catalytic activity">
    <reaction evidence="1 6">
        <text>alpha-D-ribose 1,5-bisphosphate + ATP = 5-phospho-alpha-D-ribose 1-diphosphate + ADP</text>
        <dbReference type="Rhea" id="RHEA:20109"/>
        <dbReference type="ChEBI" id="CHEBI:30616"/>
        <dbReference type="ChEBI" id="CHEBI:58017"/>
        <dbReference type="ChEBI" id="CHEBI:68688"/>
        <dbReference type="ChEBI" id="CHEBI:456216"/>
        <dbReference type="EC" id="2.7.4.23"/>
    </reaction>
</comment>
<evidence type="ECO:0000256" key="2">
    <source>
        <dbReference type="ARBA" id="ARBA00005069"/>
    </source>
</evidence>
<dbReference type="FunFam" id="3.40.50.300:FF:000979">
    <property type="entry name" value="Ribose 1,5-bisphosphate phosphokinase PhnN"/>
    <property type="match status" value="1"/>
</dbReference>
<keyword evidence="5 6" id="KW-0067">ATP-binding</keyword>
<dbReference type="OrthoDB" id="341217at2"/>
<evidence type="ECO:0000256" key="1">
    <source>
        <dbReference type="ARBA" id="ARBA00000373"/>
    </source>
</evidence>
<sequence length="178" mass="19748">MARLIWLMGASGAGKDSLLNALREQPIDNMLVAHRYITRAADAGGENHLALSEAEFLRRRARGLFALDWQAHRYRYALGIEVDLWLAQGWDVIVNGSRLHLPQAAARYGAQLLPVCLQVSAAVLAKRLHERGRESDSEIEQRLQRAREAAPTHGLQLSNDGPLAATVATLRRLLEENA</sequence>
<feature type="domain" description="Guanylate kinase/L-type calcium channel beta subunit" evidence="7">
    <location>
        <begin position="1"/>
        <end position="178"/>
    </location>
</feature>
<dbReference type="UniPathway" id="UPA00087">
    <property type="reaction ID" value="UER00175"/>
</dbReference>
<dbReference type="NCBIfam" id="NF007485">
    <property type="entry name" value="PRK10078.1"/>
    <property type="match status" value="1"/>
</dbReference>
<dbReference type="GO" id="GO:0005524">
    <property type="term" value="F:ATP binding"/>
    <property type="evidence" value="ECO:0007669"/>
    <property type="project" value="UniProtKB-KW"/>
</dbReference>
<dbReference type="Pfam" id="PF13671">
    <property type="entry name" value="AAA_33"/>
    <property type="match status" value="1"/>
</dbReference>
<comment type="pathway">
    <text evidence="2 6">Metabolic intermediate biosynthesis; 5-phospho-alpha-D-ribose 1-diphosphate biosynthesis; 5-phospho-alpha-D-ribose 1-diphosphate from D-ribose 5-phosphate (route II): step 3/3.</text>
</comment>